<organism evidence="2 3">
    <name type="scientific">Flagellimonas marinaquae</name>
    <dbReference type="NCBI Taxonomy" id="254955"/>
    <lineage>
        <taxon>Bacteria</taxon>
        <taxon>Pseudomonadati</taxon>
        <taxon>Bacteroidota</taxon>
        <taxon>Flavobacteriia</taxon>
        <taxon>Flavobacteriales</taxon>
        <taxon>Flavobacteriaceae</taxon>
        <taxon>Flagellimonas</taxon>
    </lineage>
</organism>
<evidence type="ECO:0000256" key="1">
    <source>
        <dbReference type="ARBA" id="ARBA00023172"/>
    </source>
</evidence>
<dbReference type="Gene3D" id="1.10.443.10">
    <property type="entry name" value="Intergrase catalytic core"/>
    <property type="match status" value="1"/>
</dbReference>
<dbReference type="InterPro" id="IPR013762">
    <property type="entry name" value="Integrase-like_cat_sf"/>
</dbReference>
<accession>A0AA48KL50</accession>
<dbReference type="GO" id="GO:0015074">
    <property type="term" value="P:DNA integration"/>
    <property type="evidence" value="ECO:0007669"/>
    <property type="project" value="InterPro"/>
</dbReference>
<proteinExistence type="predicted"/>
<keyword evidence="3" id="KW-1185">Reference proteome</keyword>
<dbReference type="Proteomes" id="UP001330184">
    <property type="component" value="Chromosome"/>
</dbReference>
<dbReference type="GO" id="GO:0006310">
    <property type="term" value="P:DNA recombination"/>
    <property type="evidence" value="ECO:0007669"/>
    <property type="project" value="UniProtKB-KW"/>
</dbReference>
<evidence type="ECO:0008006" key="4">
    <source>
        <dbReference type="Google" id="ProtNLM"/>
    </source>
</evidence>
<sequence>MQKNSCPKYELVTTHTARRSFATNLYLADVPSISIMKITGHKTERSFLHYIKISQEQNADKLLNHPFFS</sequence>
<name>A0AA48KL50_9FLAO</name>
<keyword evidence="1" id="KW-0233">DNA recombination</keyword>
<gene>
    <name evidence="2" type="ORF">MACH07_15640</name>
</gene>
<dbReference type="InterPro" id="IPR011010">
    <property type="entry name" value="DNA_brk_join_enz"/>
</dbReference>
<dbReference type="AlphaFoldDB" id="A0AA48KL50"/>
<reference evidence="2 3" key="1">
    <citation type="submission" date="2023-01" db="EMBL/GenBank/DDBJ databases">
        <title>Complete genome sequence of Muricauda aquimarina strain IFOP_LL357.</title>
        <authorList>
            <person name="Gajardo G."/>
            <person name="Ueki S."/>
            <person name="Maruyama F."/>
        </authorList>
    </citation>
    <scope>NUCLEOTIDE SEQUENCE [LARGE SCALE GENOMIC DNA]</scope>
    <source>
        <strain evidence="2 3">IFOP_LL357</strain>
    </source>
</reference>
<dbReference type="GO" id="GO:0003677">
    <property type="term" value="F:DNA binding"/>
    <property type="evidence" value="ECO:0007669"/>
    <property type="project" value="InterPro"/>
</dbReference>
<evidence type="ECO:0000313" key="2">
    <source>
        <dbReference type="EMBL" id="BDW92732.1"/>
    </source>
</evidence>
<protein>
    <recommendedName>
        <fullName evidence="4">Tyr recombinase domain-containing protein</fullName>
    </recommendedName>
</protein>
<dbReference type="SUPFAM" id="SSF56349">
    <property type="entry name" value="DNA breaking-rejoining enzymes"/>
    <property type="match status" value="1"/>
</dbReference>
<dbReference type="EMBL" id="AP027268">
    <property type="protein sequence ID" value="BDW92732.1"/>
    <property type="molecule type" value="Genomic_DNA"/>
</dbReference>
<evidence type="ECO:0000313" key="3">
    <source>
        <dbReference type="Proteomes" id="UP001330184"/>
    </source>
</evidence>